<dbReference type="PANTHER" id="PTHR43591">
    <property type="entry name" value="METHYLTRANSFERASE"/>
    <property type="match status" value="1"/>
</dbReference>
<dbReference type="GO" id="GO:0008757">
    <property type="term" value="F:S-adenosylmethionine-dependent methyltransferase activity"/>
    <property type="evidence" value="ECO:0007669"/>
    <property type="project" value="InterPro"/>
</dbReference>
<dbReference type="InterPro" id="IPR013216">
    <property type="entry name" value="Methyltransf_11"/>
</dbReference>
<protein>
    <recommendedName>
        <fullName evidence="1">Methyltransferase type 11 domain-containing protein</fullName>
    </recommendedName>
</protein>
<comment type="caution">
    <text evidence="2">The sequence shown here is derived from an EMBL/GenBank/DDBJ whole genome shotgun (WGS) entry which is preliminary data.</text>
</comment>
<keyword evidence="3" id="KW-1185">Reference proteome</keyword>
<dbReference type="SUPFAM" id="SSF53335">
    <property type="entry name" value="S-adenosyl-L-methionine-dependent methyltransferases"/>
    <property type="match status" value="1"/>
</dbReference>
<sequence length="274" mass="29958">MGAMNDRPRASTDPALLAGRAYRDGRPLEARQNLYAYQRPRFDLPGLVLHHAGDRDGLWVDVGCGNGRYLERIRAARPRAHVVGMDLSAALLRTLSGPVVCADAARLPLRTGSAEVVLAMHMLYHLPDPAHAVAEAARVLTPGGVLVASTNARDDKAELDRWWSRAAGTVLGTGHGPRRVKLSDRFPLHQAPHLLESCFDEVTVIDLHGRIQVDDPAPVLAHYASYRAWAHQTGVPFDQTLAQLEKDLQARAARGPLTITTHQGLLIARRPHTP</sequence>
<dbReference type="EMBL" id="LGEM01000007">
    <property type="protein sequence ID" value="KUP98495.1"/>
    <property type="molecule type" value="Genomic_DNA"/>
</dbReference>
<dbReference type="InterPro" id="IPR029063">
    <property type="entry name" value="SAM-dependent_MTases_sf"/>
</dbReference>
<evidence type="ECO:0000259" key="1">
    <source>
        <dbReference type="Pfam" id="PF08241"/>
    </source>
</evidence>
<dbReference type="PATRIC" id="fig|665004.4.peg.1858"/>
<feature type="domain" description="Methyltransferase type 11" evidence="1">
    <location>
        <begin position="60"/>
        <end position="147"/>
    </location>
</feature>
<proteinExistence type="predicted"/>
<accession>A0A147KMD6</accession>
<dbReference type="PANTHER" id="PTHR43591:SF99">
    <property type="entry name" value="OS06G0646000 PROTEIN"/>
    <property type="match status" value="1"/>
</dbReference>
<evidence type="ECO:0000313" key="3">
    <source>
        <dbReference type="Proteomes" id="UP000074382"/>
    </source>
</evidence>
<dbReference type="Pfam" id="PF08241">
    <property type="entry name" value="Methyltransf_11"/>
    <property type="match status" value="1"/>
</dbReference>
<name>A0A147KMD6_THECS</name>
<evidence type="ECO:0000313" key="2">
    <source>
        <dbReference type="EMBL" id="KUP98495.1"/>
    </source>
</evidence>
<dbReference type="Proteomes" id="UP000074382">
    <property type="component" value="Unassembled WGS sequence"/>
</dbReference>
<dbReference type="STRING" id="665004.AC529_01135"/>
<reference evidence="3" key="1">
    <citation type="journal article" date="2017" name="Acta Aliment.">
        <title>Plant polysaccharide degrading enzyme system of Thermpbifida cellulosilytica TB100 revealed by de novo genome project data.</title>
        <authorList>
            <person name="Toth A."/>
            <person name="Baka E."/>
            <person name="Luzics S."/>
            <person name="Bata-Vidacs I."/>
            <person name="Nagy I."/>
            <person name="Balint B."/>
            <person name="Herceg R."/>
            <person name="Olasz F."/>
            <person name="Wilk T."/>
            <person name="Nagy T."/>
            <person name="Kriszt B."/>
            <person name="Nagy I."/>
            <person name="Kukolya J."/>
        </authorList>
    </citation>
    <scope>NUCLEOTIDE SEQUENCE [LARGE SCALE GENOMIC DNA]</scope>
    <source>
        <strain evidence="3">TB100</strain>
    </source>
</reference>
<dbReference type="Gene3D" id="3.40.50.150">
    <property type="entry name" value="Vaccinia Virus protein VP39"/>
    <property type="match status" value="1"/>
</dbReference>
<organism evidence="2 3">
    <name type="scientific">Thermobifida cellulosilytica TB100</name>
    <dbReference type="NCBI Taxonomy" id="665004"/>
    <lineage>
        <taxon>Bacteria</taxon>
        <taxon>Bacillati</taxon>
        <taxon>Actinomycetota</taxon>
        <taxon>Actinomycetes</taxon>
        <taxon>Streptosporangiales</taxon>
        <taxon>Nocardiopsidaceae</taxon>
        <taxon>Thermobifida</taxon>
    </lineage>
</organism>
<dbReference type="CDD" id="cd02440">
    <property type="entry name" value="AdoMet_MTases"/>
    <property type="match status" value="1"/>
</dbReference>
<gene>
    <name evidence="2" type="ORF">AC529_01135</name>
</gene>
<dbReference type="AlphaFoldDB" id="A0A147KMD6"/>